<evidence type="ECO:0000313" key="3">
    <source>
        <dbReference type="EMBL" id="MFI5681695.1"/>
    </source>
</evidence>
<feature type="transmembrane region" description="Helical" evidence="2">
    <location>
        <begin position="126"/>
        <end position="147"/>
    </location>
</feature>
<feature type="transmembrane region" description="Helical" evidence="2">
    <location>
        <begin position="86"/>
        <end position="106"/>
    </location>
</feature>
<feature type="compositionally biased region" description="Basic residues" evidence="1">
    <location>
        <begin position="171"/>
        <end position="181"/>
    </location>
</feature>
<feature type="transmembrane region" description="Helical" evidence="2">
    <location>
        <begin position="61"/>
        <end position="79"/>
    </location>
</feature>
<dbReference type="EMBL" id="JBITDC010000032">
    <property type="protein sequence ID" value="MFI5681695.1"/>
    <property type="molecule type" value="Genomic_DNA"/>
</dbReference>
<feature type="transmembrane region" description="Helical" evidence="2">
    <location>
        <begin position="18"/>
        <end position="41"/>
    </location>
</feature>
<gene>
    <name evidence="3" type="ORF">ACIA8P_45170</name>
</gene>
<keyword evidence="4" id="KW-1185">Reference proteome</keyword>
<protein>
    <recommendedName>
        <fullName evidence="5">DoxX family protein</fullName>
    </recommendedName>
</protein>
<evidence type="ECO:0008006" key="5">
    <source>
        <dbReference type="Google" id="ProtNLM"/>
    </source>
</evidence>
<name>A0ABW7YH05_STRCE</name>
<evidence type="ECO:0000256" key="2">
    <source>
        <dbReference type="SAM" id="Phobius"/>
    </source>
</evidence>
<organism evidence="3 4">
    <name type="scientific">Streptomyces cellulosae</name>
    <dbReference type="NCBI Taxonomy" id="1968"/>
    <lineage>
        <taxon>Bacteria</taxon>
        <taxon>Bacillati</taxon>
        <taxon>Actinomycetota</taxon>
        <taxon>Actinomycetes</taxon>
        <taxon>Kitasatosporales</taxon>
        <taxon>Streptomycetaceae</taxon>
        <taxon>Streptomyces</taxon>
    </lineage>
</organism>
<evidence type="ECO:0000313" key="4">
    <source>
        <dbReference type="Proteomes" id="UP001612415"/>
    </source>
</evidence>
<keyword evidence="2" id="KW-1133">Transmembrane helix</keyword>
<dbReference type="Proteomes" id="UP001612415">
    <property type="component" value="Unassembled WGS sequence"/>
</dbReference>
<comment type="caution">
    <text evidence="3">The sequence shown here is derived from an EMBL/GenBank/DDBJ whole genome shotgun (WGS) entry which is preliminary data.</text>
</comment>
<accession>A0ABW7YH05</accession>
<keyword evidence="2" id="KW-0472">Membrane</keyword>
<proteinExistence type="predicted"/>
<dbReference type="RefSeq" id="WP_398662574.1">
    <property type="nucleotide sequence ID" value="NZ_JBITDC010000032.1"/>
</dbReference>
<feature type="region of interest" description="Disordered" evidence="1">
    <location>
        <begin position="156"/>
        <end position="181"/>
    </location>
</feature>
<sequence length="181" mass="19159">MADLGPGTNVPPRARQTLALSACLWLLRLLTAAGLAVDAYVHADLAANYHPATSTIGQDDLFRIEAAAAALAALLLLLFGTRPLVWAYALLVAAAGLVAVLLYRYVDVGTVGPLPHMYEPLWYREKTASAVAEAAATLTAAAGLLLARHRRRRLRAADGPTRDGRRGGAGGRHRRPPGPGR</sequence>
<keyword evidence="2" id="KW-0812">Transmembrane</keyword>
<evidence type="ECO:0000256" key="1">
    <source>
        <dbReference type="SAM" id="MobiDB-lite"/>
    </source>
</evidence>
<reference evidence="3 4" key="1">
    <citation type="submission" date="2024-10" db="EMBL/GenBank/DDBJ databases">
        <title>The Natural Products Discovery Center: Release of the First 8490 Sequenced Strains for Exploring Actinobacteria Biosynthetic Diversity.</title>
        <authorList>
            <person name="Kalkreuter E."/>
            <person name="Kautsar S.A."/>
            <person name="Yang D."/>
            <person name="Bader C.D."/>
            <person name="Teijaro C.N."/>
            <person name="Fluegel L."/>
            <person name="Davis C.M."/>
            <person name="Simpson J.R."/>
            <person name="Lauterbach L."/>
            <person name="Steele A.D."/>
            <person name="Gui C."/>
            <person name="Meng S."/>
            <person name="Li G."/>
            <person name="Viehrig K."/>
            <person name="Ye F."/>
            <person name="Su P."/>
            <person name="Kiefer A.F."/>
            <person name="Nichols A."/>
            <person name="Cepeda A.J."/>
            <person name="Yan W."/>
            <person name="Fan B."/>
            <person name="Jiang Y."/>
            <person name="Adhikari A."/>
            <person name="Zheng C.-J."/>
            <person name="Schuster L."/>
            <person name="Cowan T.M."/>
            <person name="Smanski M.J."/>
            <person name="Chevrette M.G."/>
            <person name="De Carvalho L.P.S."/>
            <person name="Shen B."/>
        </authorList>
    </citation>
    <scope>NUCLEOTIDE SEQUENCE [LARGE SCALE GENOMIC DNA]</scope>
    <source>
        <strain evidence="3 4">NPDC051599</strain>
    </source>
</reference>